<organism evidence="1 2">
    <name type="scientific">Araneus ventricosus</name>
    <name type="common">Orbweaver spider</name>
    <name type="synonym">Epeira ventricosa</name>
    <dbReference type="NCBI Taxonomy" id="182803"/>
    <lineage>
        <taxon>Eukaryota</taxon>
        <taxon>Metazoa</taxon>
        <taxon>Ecdysozoa</taxon>
        <taxon>Arthropoda</taxon>
        <taxon>Chelicerata</taxon>
        <taxon>Arachnida</taxon>
        <taxon>Araneae</taxon>
        <taxon>Araneomorphae</taxon>
        <taxon>Entelegynae</taxon>
        <taxon>Araneoidea</taxon>
        <taxon>Araneidae</taxon>
        <taxon>Araneus</taxon>
    </lineage>
</organism>
<protein>
    <submittedName>
        <fullName evidence="1">Uncharacterized protein</fullName>
    </submittedName>
</protein>
<proteinExistence type="predicted"/>
<gene>
    <name evidence="1" type="ORF">AVEN_16689_1</name>
</gene>
<evidence type="ECO:0000313" key="1">
    <source>
        <dbReference type="EMBL" id="GBN37040.1"/>
    </source>
</evidence>
<keyword evidence="2" id="KW-1185">Reference proteome</keyword>
<sequence>MERNGKYSFDGAKLQHPQDYTTRTTITLISCISFSRFVTISPKEKQVVRKIGMERNGKYSFDGAKLQHPQDYTTRTAITLISCISFSRFVTISPKEKRVLDNIGTEKNSKSSFDRRHFF</sequence>
<dbReference type="AlphaFoldDB" id="A0A4Y2NEP5"/>
<evidence type="ECO:0000313" key="2">
    <source>
        <dbReference type="Proteomes" id="UP000499080"/>
    </source>
</evidence>
<dbReference type="EMBL" id="BGPR01127364">
    <property type="protein sequence ID" value="GBN37040.1"/>
    <property type="molecule type" value="Genomic_DNA"/>
</dbReference>
<reference evidence="1 2" key="1">
    <citation type="journal article" date="2019" name="Sci. Rep.">
        <title>Orb-weaving spider Araneus ventricosus genome elucidates the spidroin gene catalogue.</title>
        <authorList>
            <person name="Kono N."/>
            <person name="Nakamura H."/>
            <person name="Ohtoshi R."/>
            <person name="Moran D.A.P."/>
            <person name="Shinohara A."/>
            <person name="Yoshida Y."/>
            <person name="Fujiwara M."/>
            <person name="Mori M."/>
            <person name="Tomita M."/>
            <person name="Arakawa K."/>
        </authorList>
    </citation>
    <scope>NUCLEOTIDE SEQUENCE [LARGE SCALE GENOMIC DNA]</scope>
</reference>
<accession>A0A4Y2NEP5</accession>
<name>A0A4Y2NEP5_ARAVE</name>
<comment type="caution">
    <text evidence="1">The sequence shown here is derived from an EMBL/GenBank/DDBJ whole genome shotgun (WGS) entry which is preliminary data.</text>
</comment>
<dbReference type="Proteomes" id="UP000499080">
    <property type="component" value="Unassembled WGS sequence"/>
</dbReference>